<feature type="transmembrane region" description="Helical" evidence="1">
    <location>
        <begin position="7"/>
        <end position="27"/>
    </location>
</feature>
<reference evidence="2 3" key="1">
    <citation type="submission" date="2024-05" db="EMBL/GenBank/DDBJ databases">
        <title>Haplotype-resolved chromosome-level genome assembly of Huyou (Citrus changshanensis).</title>
        <authorList>
            <person name="Miao C."/>
            <person name="Chen W."/>
            <person name="Wu Y."/>
            <person name="Wang L."/>
            <person name="Zhao S."/>
            <person name="Grierson D."/>
            <person name="Xu C."/>
            <person name="Chen K."/>
        </authorList>
    </citation>
    <scope>NUCLEOTIDE SEQUENCE [LARGE SCALE GENOMIC DNA]</scope>
    <source>
        <strain evidence="2">01-14</strain>
        <tissue evidence="2">Leaf</tissue>
    </source>
</reference>
<dbReference type="AlphaFoldDB" id="A0AAP0QKB5"/>
<evidence type="ECO:0000313" key="2">
    <source>
        <dbReference type="EMBL" id="KAK9198064.1"/>
    </source>
</evidence>
<comment type="caution">
    <text evidence="2">The sequence shown here is derived from an EMBL/GenBank/DDBJ whole genome shotgun (WGS) entry which is preliminary data.</text>
</comment>
<name>A0AAP0QKB5_9ROSI</name>
<keyword evidence="1" id="KW-1133">Transmembrane helix</keyword>
<accession>A0AAP0QKB5</accession>
<gene>
    <name evidence="2" type="ORF">WN944_013247</name>
</gene>
<evidence type="ECO:0000256" key="1">
    <source>
        <dbReference type="SAM" id="Phobius"/>
    </source>
</evidence>
<dbReference type="EMBL" id="JBCGBO010000005">
    <property type="protein sequence ID" value="KAK9198064.1"/>
    <property type="molecule type" value="Genomic_DNA"/>
</dbReference>
<keyword evidence="1" id="KW-0472">Membrane</keyword>
<proteinExistence type="predicted"/>
<keyword evidence="1" id="KW-0812">Transmembrane</keyword>
<keyword evidence="3" id="KW-1185">Reference proteome</keyword>
<dbReference type="Proteomes" id="UP001428341">
    <property type="component" value="Unassembled WGS sequence"/>
</dbReference>
<evidence type="ECO:0000313" key="3">
    <source>
        <dbReference type="Proteomes" id="UP001428341"/>
    </source>
</evidence>
<protein>
    <submittedName>
        <fullName evidence="2">Uncharacterized protein</fullName>
    </submittedName>
</protein>
<organism evidence="2 3">
    <name type="scientific">Citrus x changshan-huyou</name>
    <dbReference type="NCBI Taxonomy" id="2935761"/>
    <lineage>
        <taxon>Eukaryota</taxon>
        <taxon>Viridiplantae</taxon>
        <taxon>Streptophyta</taxon>
        <taxon>Embryophyta</taxon>
        <taxon>Tracheophyta</taxon>
        <taxon>Spermatophyta</taxon>
        <taxon>Magnoliopsida</taxon>
        <taxon>eudicotyledons</taxon>
        <taxon>Gunneridae</taxon>
        <taxon>Pentapetalae</taxon>
        <taxon>rosids</taxon>
        <taxon>malvids</taxon>
        <taxon>Sapindales</taxon>
        <taxon>Rutaceae</taxon>
        <taxon>Aurantioideae</taxon>
        <taxon>Citrus</taxon>
    </lineage>
</organism>
<sequence length="50" mass="5951">MRFCRGSVLLDIIILGISTICFHVLILSQCEYHKLYPYFINLDDKFRLTK</sequence>